<organism evidence="12 13">
    <name type="scientific">Ooceraea biroi</name>
    <name type="common">Clonal raider ant</name>
    <name type="synonym">Cerapachys biroi</name>
    <dbReference type="NCBI Taxonomy" id="2015173"/>
    <lineage>
        <taxon>Eukaryota</taxon>
        <taxon>Metazoa</taxon>
        <taxon>Ecdysozoa</taxon>
        <taxon>Arthropoda</taxon>
        <taxon>Hexapoda</taxon>
        <taxon>Insecta</taxon>
        <taxon>Pterygota</taxon>
        <taxon>Neoptera</taxon>
        <taxon>Endopterygota</taxon>
        <taxon>Hymenoptera</taxon>
        <taxon>Apocrita</taxon>
        <taxon>Aculeata</taxon>
        <taxon>Formicoidea</taxon>
        <taxon>Formicidae</taxon>
        <taxon>Dorylinae</taxon>
        <taxon>Ooceraea</taxon>
    </lineage>
</organism>
<dbReference type="Gene3D" id="1.20.58.730">
    <property type="match status" value="1"/>
</dbReference>
<keyword evidence="6 9" id="KW-0995">Kinetochore</keyword>
<comment type="function">
    <text evidence="9">Essential component of the mitotic checkpoint, which prevents cells from prematurely exiting mitosis. Required for the assembly of the dynein-dynactin and MAD1-MAD2 complexes onto kinetochores. Its function related to the spindle assembly machinery is proposed to depend on its association in the mitotic RZZ complex.</text>
</comment>
<evidence type="ECO:0000256" key="11">
    <source>
        <dbReference type="SAM" id="MobiDB-lite"/>
    </source>
</evidence>
<dbReference type="GO" id="GO:0051301">
    <property type="term" value="P:cell division"/>
    <property type="evidence" value="ECO:0007669"/>
    <property type="project" value="UniProtKB-UniRule"/>
</dbReference>
<evidence type="ECO:0000256" key="2">
    <source>
        <dbReference type="ARBA" id="ARBA00009062"/>
    </source>
</evidence>
<reference evidence="12 13" key="1">
    <citation type="journal article" date="2014" name="Curr. Biol.">
        <title>The genome of the clonal raider ant Cerapachys biroi.</title>
        <authorList>
            <person name="Oxley P.R."/>
            <person name="Ji L."/>
            <person name="Fetter-Pruneda I."/>
            <person name="McKenzie S.K."/>
            <person name="Li C."/>
            <person name="Hu H."/>
            <person name="Zhang G."/>
            <person name="Kronauer D.J."/>
        </authorList>
    </citation>
    <scope>NUCLEOTIDE SEQUENCE [LARGE SCALE GENOMIC DNA]</scope>
</reference>
<keyword evidence="8 9" id="KW-0137">Centromere</keyword>
<comment type="subunit">
    <text evidence="9">Component of the RZZ complex.</text>
</comment>
<dbReference type="OMA" id="TDFLWEL"/>
<keyword evidence="10" id="KW-0175">Coiled coil</keyword>
<keyword evidence="4 9" id="KW-0132">Cell division</keyword>
<feature type="region of interest" description="Disordered" evidence="11">
    <location>
        <begin position="92"/>
        <end position="117"/>
    </location>
</feature>
<evidence type="ECO:0000256" key="1">
    <source>
        <dbReference type="ARBA" id="ARBA00004629"/>
    </source>
</evidence>
<dbReference type="GO" id="GO:0034501">
    <property type="term" value="P:protein localization to kinetochore"/>
    <property type="evidence" value="ECO:0007669"/>
    <property type="project" value="UniProtKB-UniRule"/>
</dbReference>
<keyword evidence="5 9" id="KW-0498">Mitosis</keyword>
<name>A0A026WZB8_OOCBI</name>
<evidence type="ECO:0000256" key="10">
    <source>
        <dbReference type="SAM" id="Coils"/>
    </source>
</evidence>
<evidence type="ECO:0000313" key="13">
    <source>
        <dbReference type="Proteomes" id="UP000053097"/>
    </source>
</evidence>
<evidence type="ECO:0000256" key="8">
    <source>
        <dbReference type="ARBA" id="ARBA00023328"/>
    </source>
</evidence>
<keyword evidence="7 9" id="KW-0131">Cell cycle</keyword>
<evidence type="ECO:0000256" key="6">
    <source>
        <dbReference type="ARBA" id="ARBA00022838"/>
    </source>
</evidence>
<dbReference type="InterPro" id="IPR018630">
    <property type="entry name" value="Zwilch"/>
</dbReference>
<dbReference type="Proteomes" id="UP000053097">
    <property type="component" value="Unassembled WGS sequence"/>
</dbReference>
<comment type="similarity">
    <text evidence="2 9">Belongs to the ZWILCH family.</text>
</comment>
<dbReference type="AlphaFoldDB" id="A0A026WZB8"/>
<keyword evidence="3 9" id="KW-0158">Chromosome</keyword>
<dbReference type="OrthoDB" id="3176171at2759"/>
<dbReference type="Gene3D" id="1.10.287.1880">
    <property type="match status" value="1"/>
</dbReference>
<evidence type="ECO:0000256" key="4">
    <source>
        <dbReference type="ARBA" id="ARBA00022618"/>
    </source>
</evidence>
<evidence type="ECO:0000256" key="5">
    <source>
        <dbReference type="ARBA" id="ARBA00022776"/>
    </source>
</evidence>
<dbReference type="GO" id="GO:1990423">
    <property type="term" value="C:RZZ complex"/>
    <property type="evidence" value="ECO:0007669"/>
    <property type="project" value="UniProtKB-UniRule"/>
</dbReference>
<accession>A0A026WZB8</accession>
<dbReference type="PANTHER" id="PTHR15995">
    <property type="entry name" value="PROTEIN ZWILCH HOMOLOG"/>
    <property type="match status" value="1"/>
</dbReference>
<dbReference type="STRING" id="2015173.A0A026WZB8"/>
<feature type="compositionally biased region" description="Basic and acidic residues" evidence="11">
    <location>
        <begin position="92"/>
        <end position="109"/>
    </location>
</feature>
<dbReference type="EMBL" id="KK107063">
    <property type="protein sequence ID" value="EZA61148.1"/>
    <property type="molecule type" value="Genomic_DNA"/>
</dbReference>
<evidence type="ECO:0000256" key="7">
    <source>
        <dbReference type="ARBA" id="ARBA00023306"/>
    </source>
</evidence>
<evidence type="ECO:0000256" key="3">
    <source>
        <dbReference type="ARBA" id="ARBA00022454"/>
    </source>
</evidence>
<protein>
    <recommendedName>
        <fullName evidence="9">Protein zwilch</fullName>
    </recommendedName>
</protein>
<dbReference type="PANTHER" id="PTHR15995:SF1">
    <property type="entry name" value="PROTEIN ZWILCH HOMOLOG"/>
    <property type="match status" value="1"/>
</dbReference>
<feature type="coiled-coil region" evidence="10">
    <location>
        <begin position="1"/>
        <end position="35"/>
    </location>
</feature>
<comment type="subcellular location">
    <subcellularLocation>
        <location evidence="1 9">Chromosome</location>
        <location evidence="1 9">Centromere</location>
        <location evidence="1 9">Kinetochore</location>
    </subcellularLocation>
</comment>
<dbReference type="GO" id="GO:0007094">
    <property type="term" value="P:mitotic spindle assembly checkpoint signaling"/>
    <property type="evidence" value="ECO:0007669"/>
    <property type="project" value="UniProtKB-UniRule"/>
</dbReference>
<proteinExistence type="inferred from homology"/>
<dbReference type="Pfam" id="PF09817">
    <property type="entry name" value="Zwilch"/>
    <property type="match status" value="1"/>
</dbReference>
<keyword evidence="13" id="KW-1185">Reference proteome</keyword>
<evidence type="ECO:0000256" key="9">
    <source>
        <dbReference type="RuleBase" id="RU369076"/>
    </source>
</evidence>
<evidence type="ECO:0000313" key="12">
    <source>
        <dbReference type="EMBL" id="EZA61148.1"/>
    </source>
</evidence>
<sequence length="714" mass="81250">MDSDNLEIAKLQEQVRQLQLENNVLRQNLKELEKKVPGNMSQLKLSKSPNIEKSGCACKRNCSSKMCGCVKKENKCNSSCKCNNTMCQNQEMKHSETNKENVDKNDMRTPKKQIKKTRKKEALEEIRTIKSLTPDSSLNSEGCKTSKVRTAQLPNYGDKCRSFDEHLTSNERIFRRHDVSGSPLEYSFGICEFDDTIAIAKQIWRKEEESYLPLSRTDACNALNSCLEHLDNTWSILALCDGKDSKRSRLIGAVVSEDWFTTFEAVSIGATTLDTVKDGCRSLVQEHLKRSLAQEYNLKISMLGTFDLFGTKQEVVDWDKTAKSDFEGSVNIEMRSSNLMLDPRLSKNILIAQINAGWKGSPLKDLRSQLLLLDQYLLTIDECNKNIGIQNPIKFATPYLEEDNAIAEKLSLLLSGDYNFVKSVNDARKIDYINEENTEIGVKLLERVRNVSLRHDVDFTDLLWEVLIKTSEYPQMISYIEAALKEIIEQKSMPQINDTNPTRFVKRISDLRHQETISHLLAGTVPLELVVDMGFEKLIRDYFYALRGVRFVNLHDIRQKLIDVSSGIFNTENYRKKLVTLARMHLCLECMLLIETHLKCPIESLQSLFALVYEQFVSVQSPLQDHTELCSRIFTFTATLSNTGANELSKMDPSTWRASLSSHTAAAMLTTTTYYSKMPIFPTNIYPTDADANVEKEIVHGISATSSSIKFKKM</sequence>
<gene>
    <name evidence="12" type="ORF">X777_08360</name>
</gene>